<reference evidence="1" key="2">
    <citation type="journal article" date="2021" name="PeerJ">
        <title>Extensive microbial diversity within the chicken gut microbiome revealed by metagenomics and culture.</title>
        <authorList>
            <person name="Gilroy R."/>
            <person name="Ravi A."/>
            <person name="Getino M."/>
            <person name="Pursley I."/>
            <person name="Horton D.L."/>
            <person name="Alikhan N.F."/>
            <person name="Baker D."/>
            <person name="Gharbi K."/>
            <person name="Hall N."/>
            <person name="Watson M."/>
            <person name="Adriaenssens E.M."/>
            <person name="Foster-Nyarko E."/>
            <person name="Jarju S."/>
            <person name="Secka A."/>
            <person name="Antonio M."/>
            <person name="Oren A."/>
            <person name="Chaudhuri R.R."/>
            <person name="La Ragione R."/>
            <person name="Hildebrand F."/>
            <person name="Pallen M.J."/>
        </authorList>
    </citation>
    <scope>NUCLEOTIDE SEQUENCE</scope>
    <source>
        <strain evidence="1">CHK180-2868</strain>
    </source>
</reference>
<dbReference type="InterPro" id="IPR026002">
    <property type="entry name" value="ATC_hydrolase-like"/>
</dbReference>
<proteinExistence type="predicted"/>
<evidence type="ECO:0000313" key="2">
    <source>
        <dbReference type="Proteomes" id="UP000824250"/>
    </source>
</evidence>
<dbReference type="GO" id="GO:0016787">
    <property type="term" value="F:hydrolase activity"/>
    <property type="evidence" value="ECO:0007669"/>
    <property type="project" value="UniProtKB-KW"/>
</dbReference>
<name>A0A9D1D603_9FIRM</name>
<dbReference type="Pfam" id="PF14196">
    <property type="entry name" value="ATC_hydrolase"/>
    <property type="match status" value="1"/>
</dbReference>
<dbReference type="Proteomes" id="UP000824250">
    <property type="component" value="Unassembled WGS sequence"/>
</dbReference>
<organism evidence="1 2">
    <name type="scientific">Candidatus Copromonas faecavium</name>
    <name type="common">nom. illeg.</name>
    <dbReference type="NCBI Taxonomy" id="2840740"/>
    <lineage>
        <taxon>Bacteria</taxon>
        <taxon>Bacillati</taxon>
        <taxon>Bacillota</taxon>
        <taxon>Clostridia</taxon>
        <taxon>Lachnospirales</taxon>
        <taxon>Lachnospiraceae</taxon>
        <taxon>Candidatus Copromonas (nom. illeg.)</taxon>
    </lineage>
</organism>
<sequence>MGFNERTHAFLAAKYYVHLTEKFGERGKAAFLHATRYYGEQRGRRMAQRAIRDGKELTYENYCRYGEWVNTEEIRQMGLANRTEIASMSPDYEMHIFACPWHSQFKEMGLKEAGLAYCRDLDASISRGFNPEQEYLVTQTLHDHDYCIQTVKNAGITENSKLDKNLAGLRSFEYHCAHLYWSFYEISGAIFGAEGEAAGRQVLQDFADEYGENLADILMGYSDTNFNLAE</sequence>
<keyword evidence="1" id="KW-0378">Hydrolase</keyword>
<gene>
    <name evidence="1" type="ORF">IAB28_09975</name>
</gene>
<comment type="caution">
    <text evidence="1">The sequence shown here is derived from an EMBL/GenBank/DDBJ whole genome shotgun (WGS) entry which is preliminary data.</text>
</comment>
<accession>A0A9D1D603</accession>
<reference evidence="1" key="1">
    <citation type="submission" date="2020-10" db="EMBL/GenBank/DDBJ databases">
        <authorList>
            <person name="Gilroy R."/>
        </authorList>
    </citation>
    <scope>NUCLEOTIDE SEQUENCE</scope>
    <source>
        <strain evidence="1">CHK180-2868</strain>
    </source>
</reference>
<evidence type="ECO:0000313" key="1">
    <source>
        <dbReference type="EMBL" id="HIR06272.1"/>
    </source>
</evidence>
<protein>
    <submittedName>
        <fullName evidence="1">L-2-amino-thiazoline-4-carboxylic acid hydrolase</fullName>
    </submittedName>
</protein>
<dbReference type="AlphaFoldDB" id="A0A9D1D603"/>
<dbReference type="EMBL" id="DVGC01000058">
    <property type="protein sequence ID" value="HIR06272.1"/>
    <property type="molecule type" value="Genomic_DNA"/>
</dbReference>